<evidence type="ECO:0000256" key="1">
    <source>
        <dbReference type="SAM" id="Phobius"/>
    </source>
</evidence>
<organism evidence="2">
    <name type="scientific">Salix viminalis</name>
    <name type="common">Common osier</name>
    <name type="synonym">Basket willow</name>
    <dbReference type="NCBI Taxonomy" id="40686"/>
    <lineage>
        <taxon>Eukaryota</taxon>
        <taxon>Viridiplantae</taxon>
        <taxon>Streptophyta</taxon>
        <taxon>Embryophyta</taxon>
        <taxon>Tracheophyta</taxon>
        <taxon>Spermatophyta</taxon>
        <taxon>Magnoliopsida</taxon>
        <taxon>eudicotyledons</taxon>
        <taxon>Gunneridae</taxon>
        <taxon>Pentapetalae</taxon>
        <taxon>rosids</taxon>
        <taxon>fabids</taxon>
        <taxon>Malpighiales</taxon>
        <taxon>Salicaceae</taxon>
        <taxon>Saliceae</taxon>
        <taxon>Salix</taxon>
    </lineage>
</organism>
<keyword evidence="1" id="KW-0472">Membrane</keyword>
<accession>A0A6N2KZP2</accession>
<reference evidence="2" key="1">
    <citation type="submission" date="2019-03" db="EMBL/GenBank/DDBJ databases">
        <authorList>
            <person name="Mank J."/>
            <person name="Almeida P."/>
        </authorList>
    </citation>
    <scope>NUCLEOTIDE SEQUENCE</scope>
    <source>
        <strain evidence="2">78183</strain>
    </source>
</reference>
<name>A0A6N2KZP2_SALVM</name>
<dbReference type="AlphaFoldDB" id="A0A6N2KZP2"/>
<protein>
    <submittedName>
        <fullName evidence="2">Uncharacterized protein</fullName>
    </submittedName>
</protein>
<sequence>MLLLVVSKFASICKPLFCFFGCSPSLTLTLSVVFSFRLLSLTSFLKPLYIYFLFKPLFNQFFQSRR</sequence>
<evidence type="ECO:0000313" key="2">
    <source>
        <dbReference type="EMBL" id="VFU34074.1"/>
    </source>
</evidence>
<proteinExistence type="predicted"/>
<dbReference type="EMBL" id="CAADRP010001001">
    <property type="protein sequence ID" value="VFU34074.1"/>
    <property type="molecule type" value="Genomic_DNA"/>
</dbReference>
<feature type="transmembrane region" description="Helical" evidence="1">
    <location>
        <begin position="34"/>
        <end position="54"/>
    </location>
</feature>
<gene>
    <name evidence="2" type="ORF">SVIM_LOCUS161707</name>
</gene>
<keyword evidence="1" id="KW-0812">Transmembrane</keyword>
<keyword evidence="1" id="KW-1133">Transmembrane helix</keyword>